<dbReference type="STRING" id="4555.A0A368RKQ8"/>
<gene>
    <name evidence="1" type="ORF">SETIT_6G110700v2</name>
</gene>
<dbReference type="AlphaFoldDB" id="A0A368RKQ8"/>
<dbReference type="EMBL" id="CM003533">
    <property type="protein sequence ID" value="RCV30634.1"/>
    <property type="molecule type" value="Genomic_DNA"/>
</dbReference>
<reference evidence="1" key="2">
    <citation type="submission" date="2015-07" db="EMBL/GenBank/DDBJ databases">
        <authorList>
            <person name="Noorani M."/>
        </authorList>
    </citation>
    <scope>NUCLEOTIDE SEQUENCE</scope>
    <source>
        <strain evidence="1">Yugu1</strain>
    </source>
</reference>
<sequence>MNVSSLHITFPSEGEFSKLKELQEFDEFLMDLKQPKRKNTRQEYSCSKFANEATSWRQNKEQPLGHLRSINSTVKQLIISLVSHSSYLCIFFYSIPNIIPCCS</sequence>
<accession>A0A368RKQ8</accession>
<name>A0A368RKQ8_SETIT</name>
<reference evidence="1" key="1">
    <citation type="journal article" date="2012" name="Nat. Biotechnol.">
        <title>Reference genome sequence of the model plant Setaria.</title>
        <authorList>
            <person name="Bennetzen J.L."/>
            <person name="Schmutz J."/>
            <person name="Wang H."/>
            <person name="Percifield R."/>
            <person name="Hawkins J."/>
            <person name="Pontaroli A.C."/>
            <person name="Estep M."/>
            <person name="Feng L."/>
            <person name="Vaughn J.N."/>
            <person name="Grimwood J."/>
            <person name="Jenkins J."/>
            <person name="Barry K."/>
            <person name="Lindquist E."/>
            <person name="Hellsten U."/>
            <person name="Deshpande S."/>
            <person name="Wang X."/>
            <person name="Wu X."/>
            <person name="Mitros T."/>
            <person name="Triplett J."/>
            <person name="Yang X."/>
            <person name="Ye C.Y."/>
            <person name="Mauro-Herrera M."/>
            <person name="Wang L."/>
            <person name="Li P."/>
            <person name="Sharma M."/>
            <person name="Sharma R."/>
            <person name="Ronald P.C."/>
            <person name="Panaud O."/>
            <person name="Kellogg E.A."/>
            <person name="Brutnell T.P."/>
            <person name="Doust A.N."/>
            <person name="Tuskan G.A."/>
            <person name="Rokhsar D."/>
            <person name="Devos K.M."/>
        </authorList>
    </citation>
    <scope>NUCLEOTIDE SEQUENCE [LARGE SCALE GENOMIC DNA]</scope>
    <source>
        <strain evidence="1">Yugu1</strain>
    </source>
</reference>
<proteinExistence type="predicted"/>
<protein>
    <submittedName>
        <fullName evidence="1">Uncharacterized protein</fullName>
    </submittedName>
</protein>
<evidence type="ECO:0000313" key="1">
    <source>
        <dbReference type="EMBL" id="RCV30634.1"/>
    </source>
</evidence>
<organism evidence="1">
    <name type="scientific">Setaria italica</name>
    <name type="common">Foxtail millet</name>
    <name type="synonym">Panicum italicum</name>
    <dbReference type="NCBI Taxonomy" id="4555"/>
    <lineage>
        <taxon>Eukaryota</taxon>
        <taxon>Viridiplantae</taxon>
        <taxon>Streptophyta</taxon>
        <taxon>Embryophyta</taxon>
        <taxon>Tracheophyta</taxon>
        <taxon>Spermatophyta</taxon>
        <taxon>Magnoliopsida</taxon>
        <taxon>Liliopsida</taxon>
        <taxon>Poales</taxon>
        <taxon>Poaceae</taxon>
        <taxon>PACMAD clade</taxon>
        <taxon>Panicoideae</taxon>
        <taxon>Panicodae</taxon>
        <taxon>Paniceae</taxon>
        <taxon>Cenchrinae</taxon>
        <taxon>Setaria</taxon>
    </lineage>
</organism>